<keyword evidence="3" id="KW-1185">Reference proteome</keyword>
<evidence type="ECO:0000313" key="2">
    <source>
        <dbReference type="EMBL" id="CDW91530.1"/>
    </source>
</evidence>
<feature type="coiled-coil region" evidence="1">
    <location>
        <begin position="294"/>
        <end position="363"/>
    </location>
</feature>
<accession>A0A078BAE8</accession>
<protein>
    <submittedName>
        <fullName evidence="2">Uncharacterized protein</fullName>
    </submittedName>
</protein>
<feature type="coiled-coil region" evidence="1">
    <location>
        <begin position="7"/>
        <end position="169"/>
    </location>
</feature>
<dbReference type="InParanoid" id="A0A078BAE8"/>
<dbReference type="AlphaFoldDB" id="A0A078BAE8"/>
<dbReference type="EMBL" id="CCKQ01019512">
    <property type="protein sequence ID" value="CDW91530.1"/>
    <property type="molecule type" value="Genomic_DNA"/>
</dbReference>
<sequence>MNIEIENRELRRQMQKKDYELERLNGQLNDLQEKLDKLTITFKDQIKEQIKNLNEHYDIEKNKLKTQISDQIRANQQLRESQNTDQYRLNQTIDDLNKQLTIQQQTIQSKQQIISNLEQKANAQDERIKSLNNDKINLLEKYNKFCDKNSDLEKKTAKQLELIESLQSKLDKLPIKDQQIQSIQKSYKTEDAQTEPLALDEEVKLLQRNLQDQDVENISLQLKINEKNGLIYAVKSHNMALMERLDQLALRIEQMTHTTLLAEKTKNEFYGLCQEYLDKKKVIVQDNTNLHANIKQYKKEIKIKSRHIHQLNSNIEDLRKIIRDIMNELDIEYHNRETIKAQKDEYKNKVKLANQRIRSLALMMDDVAIKVIDKLFNSELGNQMKSLEAVESQVQILNEKIKIKEGEFKSELAYAKKFIDYYND</sequence>
<dbReference type="OMA" id="ISFANTM"/>
<name>A0A078BAE8_STYLE</name>
<gene>
    <name evidence="2" type="primary">Contig15359.g16371</name>
    <name evidence="2" type="ORF">STYLEM_20686</name>
</gene>
<reference evidence="2 3" key="1">
    <citation type="submission" date="2014-06" db="EMBL/GenBank/DDBJ databases">
        <authorList>
            <person name="Swart Estienne"/>
        </authorList>
    </citation>
    <scope>NUCLEOTIDE SEQUENCE [LARGE SCALE GENOMIC DNA]</scope>
    <source>
        <strain evidence="2 3">130c</strain>
    </source>
</reference>
<organism evidence="2 3">
    <name type="scientific">Stylonychia lemnae</name>
    <name type="common">Ciliate</name>
    <dbReference type="NCBI Taxonomy" id="5949"/>
    <lineage>
        <taxon>Eukaryota</taxon>
        <taxon>Sar</taxon>
        <taxon>Alveolata</taxon>
        <taxon>Ciliophora</taxon>
        <taxon>Intramacronucleata</taxon>
        <taxon>Spirotrichea</taxon>
        <taxon>Stichotrichia</taxon>
        <taxon>Sporadotrichida</taxon>
        <taxon>Oxytrichidae</taxon>
        <taxon>Stylonychinae</taxon>
        <taxon>Stylonychia</taxon>
    </lineage>
</organism>
<proteinExistence type="predicted"/>
<dbReference type="Proteomes" id="UP000039865">
    <property type="component" value="Unassembled WGS sequence"/>
</dbReference>
<evidence type="ECO:0000313" key="3">
    <source>
        <dbReference type="Proteomes" id="UP000039865"/>
    </source>
</evidence>
<evidence type="ECO:0000256" key="1">
    <source>
        <dbReference type="SAM" id="Coils"/>
    </source>
</evidence>
<keyword evidence="1" id="KW-0175">Coiled coil</keyword>